<evidence type="ECO:0000259" key="1">
    <source>
        <dbReference type="PROSITE" id="PS50898"/>
    </source>
</evidence>
<dbReference type="PANTHER" id="PTHR46467:SF1">
    <property type="entry name" value="TETHER CONTAINING UBX DOMAIN FOR GLUT4"/>
    <property type="match status" value="1"/>
</dbReference>
<sequence length="162" mass="17710">MATSGSTVTVLTPNGRRQAVKVTPNSPLLQVLEEVCGKNGFNPDEYGLKFQRTVLDLTRPWRFANLPNNAKLEMVTSSRKQAAAESQVRVALQMEDGSRLQDSFGCGRSLWELITHFSPIRFSGALLWTGCVLCDCRSAGCQTAQTTAYQSLLGGRLPSAQE</sequence>
<dbReference type="GO" id="GO:0007165">
    <property type="term" value="P:signal transduction"/>
    <property type="evidence" value="ECO:0007669"/>
    <property type="project" value="InterPro"/>
</dbReference>
<reference evidence="2 3" key="2">
    <citation type="submission" date="2017-04" db="EMBL/GenBank/DDBJ databases">
        <title>CpG methylation of centromeres and impact of large insertions on vertebrate speciation.</title>
        <authorList>
            <person name="Ichikawa K."/>
            <person name="Yoshimura J."/>
            <person name="Morishita S."/>
        </authorList>
    </citation>
    <scope>NUCLEOTIDE SEQUENCE</scope>
    <source>
        <strain evidence="2 3">HSOK</strain>
    </source>
</reference>
<dbReference type="PROSITE" id="PS50898">
    <property type="entry name" value="RBD"/>
    <property type="match status" value="1"/>
</dbReference>
<dbReference type="InterPro" id="IPR021569">
    <property type="entry name" value="TUG-UBL1"/>
</dbReference>
<evidence type="ECO:0000313" key="2">
    <source>
        <dbReference type="Ensembl" id="ENSORLP00015002578.1"/>
    </source>
</evidence>
<reference evidence="2" key="3">
    <citation type="submission" date="2025-08" db="UniProtKB">
        <authorList>
            <consortium name="Ensembl"/>
        </authorList>
    </citation>
    <scope>IDENTIFICATION</scope>
    <source>
        <strain evidence="2">HSOK</strain>
    </source>
</reference>
<dbReference type="Pfam" id="PF11470">
    <property type="entry name" value="TUG-UBL1"/>
    <property type="match status" value="1"/>
</dbReference>
<dbReference type="InterPro" id="IPR029071">
    <property type="entry name" value="Ubiquitin-like_domsf"/>
</dbReference>
<organism evidence="2 3">
    <name type="scientific">Oryzias latipes</name>
    <name type="common">Japanese rice fish</name>
    <name type="synonym">Japanese killifish</name>
    <dbReference type="NCBI Taxonomy" id="8090"/>
    <lineage>
        <taxon>Eukaryota</taxon>
        <taxon>Metazoa</taxon>
        <taxon>Chordata</taxon>
        <taxon>Craniata</taxon>
        <taxon>Vertebrata</taxon>
        <taxon>Euteleostomi</taxon>
        <taxon>Actinopterygii</taxon>
        <taxon>Neopterygii</taxon>
        <taxon>Teleostei</taxon>
        <taxon>Neoteleostei</taxon>
        <taxon>Acanthomorphata</taxon>
        <taxon>Ovalentaria</taxon>
        <taxon>Atherinomorphae</taxon>
        <taxon>Beloniformes</taxon>
        <taxon>Adrianichthyidae</taxon>
        <taxon>Oryziinae</taxon>
        <taxon>Oryzias</taxon>
    </lineage>
</organism>
<dbReference type="InterPro" id="IPR003116">
    <property type="entry name" value="RBD_dom"/>
</dbReference>
<reference key="1">
    <citation type="journal article" date="2007" name="Nature">
        <title>The medaka draft genome and insights into vertebrate genome evolution.</title>
        <authorList>
            <person name="Kasahara M."/>
            <person name="Naruse K."/>
            <person name="Sasaki S."/>
            <person name="Nakatani Y."/>
            <person name="Qu W."/>
            <person name="Ahsan B."/>
            <person name="Yamada T."/>
            <person name="Nagayasu Y."/>
            <person name="Doi K."/>
            <person name="Kasai Y."/>
            <person name="Jindo T."/>
            <person name="Kobayashi D."/>
            <person name="Shimada A."/>
            <person name="Toyoda A."/>
            <person name="Kuroki Y."/>
            <person name="Fujiyama A."/>
            <person name="Sasaki T."/>
            <person name="Shimizu A."/>
            <person name="Asakawa S."/>
            <person name="Shimizu N."/>
            <person name="Hashimoto S."/>
            <person name="Yang J."/>
            <person name="Lee Y."/>
            <person name="Matsushima K."/>
            <person name="Sugano S."/>
            <person name="Sakaizumi M."/>
            <person name="Narita T."/>
            <person name="Ohishi K."/>
            <person name="Haga S."/>
            <person name="Ohta F."/>
            <person name="Nomoto H."/>
            <person name="Nogata K."/>
            <person name="Morishita T."/>
            <person name="Endo T."/>
            <person name="Shin-I T."/>
            <person name="Takeda H."/>
            <person name="Morishita S."/>
            <person name="Kohara Y."/>
        </authorList>
    </citation>
    <scope>NUCLEOTIDE SEQUENCE [LARGE SCALE GENOMIC DNA]</scope>
    <source>
        <strain>Hd-rR</strain>
    </source>
</reference>
<reference evidence="2" key="4">
    <citation type="submission" date="2025-09" db="UniProtKB">
        <authorList>
            <consortium name="Ensembl"/>
        </authorList>
    </citation>
    <scope>IDENTIFICATION</scope>
    <source>
        <strain evidence="2">HSOK</strain>
    </source>
</reference>
<evidence type="ECO:0000313" key="3">
    <source>
        <dbReference type="Proteomes" id="UP000265200"/>
    </source>
</evidence>
<feature type="domain" description="RBD" evidence="1">
    <location>
        <begin position="6"/>
        <end position="75"/>
    </location>
</feature>
<accession>A0A3P9H4L0</accession>
<dbReference type="PANTHER" id="PTHR46467">
    <property type="entry name" value="TETHER CONTAINING UBX DOMAIN FOR GLUT4"/>
    <property type="match status" value="1"/>
</dbReference>
<name>A0A3P9H4L0_ORYLA</name>
<dbReference type="FunFam" id="3.10.20.90:FF:000204">
    <property type="entry name" value="tether containing UBX domain for GLUT4"/>
    <property type="match status" value="1"/>
</dbReference>
<dbReference type="Gene3D" id="3.10.20.90">
    <property type="entry name" value="Phosphatidylinositol 3-kinase Catalytic Subunit, Chain A, domain 1"/>
    <property type="match status" value="1"/>
</dbReference>
<dbReference type="CDD" id="cd16105">
    <property type="entry name" value="Ubl_ASPSCR1_like"/>
    <property type="match status" value="1"/>
</dbReference>
<protein>
    <recommendedName>
        <fullName evidence="1">RBD domain-containing protein</fullName>
    </recommendedName>
</protein>
<dbReference type="Ensembl" id="ENSORLT00015010727.1">
    <property type="protein sequence ID" value="ENSORLP00015002578.1"/>
    <property type="gene ID" value="ENSORLG00015003278.1"/>
</dbReference>
<proteinExistence type="predicted"/>
<dbReference type="AlphaFoldDB" id="A0A3P9H4L0"/>
<dbReference type="SUPFAM" id="SSF54236">
    <property type="entry name" value="Ubiquitin-like"/>
    <property type="match status" value="1"/>
</dbReference>
<dbReference type="Proteomes" id="UP000265200">
    <property type="component" value="Chromosome 1"/>
</dbReference>